<feature type="signal peptide" evidence="1">
    <location>
        <begin position="1"/>
        <end position="24"/>
    </location>
</feature>
<name>A0AA39TRI2_9PEZI</name>
<organism evidence="2 3">
    <name type="scientific">Bombardia bombarda</name>
    <dbReference type="NCBI Taxonomy" id="252184"/>
    <lineage>
        <taxon>Eukaryota</taxon>
        <taxon>Fungi</taxon>
        <taxon>Dikarya</taxon>
        <taxon>Ascomycota</taxon>
        <taxon>Pezizomycotina</taxon>
        <taxon>Sordariomycetes</taxon>
        <taxon>Sordariomycetidae</taxon>
        <taxon>Sordariales</taxon>
        <taxon>Lasiosphaeriaceae</taxon>
        <taxon>Bombardia</taxon>
    </lineage>
</organism>
<protein>
    <submittedName>
        <fullName evidence="2">Uncharacterized protein</fullName>
    </submittedName>
</protein>
<keyword evidence="1" id="KW-0732">Signal</keyword>
<gene>
    <name evidence="2" type="ORF">B0T17DRAFT_110646</name>
</gene>
<feature type="chain" id="PRO_5041435842" evidence="1">
    <location>
        <begin position="25"/>
        <end position="176"/>
    </location>
</feature>
<comment type="caution">
    <text evidence="2">The sequence shown here is derived from an EMBL/GenBank/DDBJ whole genome shotgun (WGS) entry which is preliminary data.</text>
</comment>
<evidence type="ECO:0000313" key="3">
    <source>
        <dbReference type="Proteomes" id="UP001174934"/>
    </source>
</evidence>
<dbReference type="EMBL" id="JAULSR010000010">
    <property type="protein sequence ID" value="KAK0610352.1"/>
    <property type="molecule type" value="Genomic_DNA"/>
</dbReference>
<dbReference type="AlphaFoldDB" id="A0AA39TRI2"/>
<evidence type="ECO:0000256" key="1">
    <source>
        <dbReference type="SAM" id="SignalP"/>
    </source>
</evidence>
<accession>A0AA39TRI2</accession>
<keyword evidence="3" id="KW-1185">Reference proteome</keyword>
<proteinExistence type="predicted"/>
<evidence type="ECO:0000313" key="2">
    <source>
        <dbReference type="EMBL" id="KAK0610352.1"/>
    </source>
</evidence>
<dbReference type="Proteomes" id="UP001174934">
    <property type="component" value="Unassembled WGS sequence"/>
</dbReference>
<sequence>MRARFDLFGLLGALNLTATDGGWGHPHRPSTPDIGRTPPSFHQTDLSKMLQEGTVAVSAPPHLPMEVSTAPSTASRSRLAFAALTDTCTPARICRYGNASGCENRPSHCPHQRPEAECLSVRRPHFTPAKLSRCFWDTQQHRFDPIVETMCCHGAPHRTLELRHHVPSDDSYRHCD</sequence>
<reference evidence="2" key="1">
    <citation type="submission" date="2023-06" db="EMBL/GenBank/DDBJ databases">
        <title>Genome-scale phylogeny and comparative genomics of the fungal order Sordariales.</title>
        <authorList>
            <consortium name="Lawrence Berkeley National Laboratory"/>
            <person name="Hensen N."/>
            <person name="Bonometti L."/>
            <person name="Westerberg I."/>
            <person name="Brannstrom I.O."/>
            <person name="Guillou S."/>
            <person name="Cros-Aarteil S."/>
            <person name="Calhoun S."/>
            <person name="Haridas S."/>
            <person name="Kuo A."/>
            <person name="Mondo S."/>
            <person name="Pangilinan J."/>
            <person name="Riley R."/>
            <person name="LaButti K."/>
            <person name="Andreopoulos B."/>
            <person name="Lipzen A."/>
            <person name="Chen C."/>
            <person name="Yanf M."/>
            <person name="Daum C."/>
            <person name="Ng V."/>
            <person name="Clum A."/>
            <person name="Steindorff A."/>
            <person name="Ohm R."/>
            <person name="Martin F."/>
            <person name="Silar P."/>
            <person name="Natvig D."/>
            <person name="Lalanne C."/>
            <person name="Gautier V."/>
            <person name="Ament-velasquez S.L."/>
            <person name="Kruys A."/>
            <person name="Hutchinson M.I."/>
            <person name="Powell A.J."/>
            <person name="Barry K."/>
            <person name="Miller A.N."/>
            <person name="Grigoriev I.V."/>
            <person name="Debuchy R."/>
            <person name="Gladieux P."/>
            <person name="Thoren M.H."/>
            <person name="Johannesson H."/>
        </authorList>
    </citation>
    <scope>NUCLEOTIDE SEQUENCE</scope>
    <source>
        <strain evidence="2">SMH3391-2</strain>
    </source>
</reference>